<dbReference type="Proteomes" id="UP000708148">
    <property type="component" value="Unassembled WGS sequence"/>
</dbReference>
<organism evidence="1 2">
    <name type="scientific">Ostreobium quekettii</name>
    <dbReference type="NCBI Taxonomy" id="121088"/>
    <lineage>
        <taxon>Eukaryota</taxon>
        <taxon>Viridiplantae</taxon>
        <taxon>Chlorophyta</taxon>
        <taxon>core chlorophytes</taxon>
        <taxon>Ulvophyceae</taxon>
        <taxon>TCBD clade</taxon>
        <taxon>Bryopsidales</taxon>
        <taxon>Ostreobineae</taxon>
        <taxon>Ostreobiaceae</taxon>
        <taxon>Ostreobium</taxon>
    </lineage>
</organism>
<evidence type="ECO:0000313" key="1">
    <source>
        <dbReference type="EMBL" id="CAD7697794.1"/>
    </source>
</evidence>
<reference evidence="1" key="1">
    <citation type="submission" date="2020-12" db="EMBL/GenBank/DDBJ databases">
        <authorList>
            <person name="Iha C."/>
        </authorList>
    </citation>
    <scope>NUCLEOTIDE SEQUENCE</scope>
</reference>
<feature type="non-terminal residue" evidence="1">
    <location>
        <position position="144"/>
    </location>
</feature>
<name>A0A8S1IUJ6_9CHLO</name>
<keyword evidence="2" id="KW-1185">Reference proteome</keyword>
<gene>
    <name evidence="1" type="ORF">OSTQU699_LOCUS3155</name>
</gene>
<dbReference type="AlphaFoldDB" id="A0A8S1IUJ6"/>
<dbReference type="EMBL" id="CAJHUC010000712">
    <property type="protein sequence ID" value="CAD7697794.1"/>
    <property type="molecule type" value="Genomic_DNA"/>
</dbReference>
<protein>
    <submittedName>
        <fullName evidence="1">Uncharacterized protein</fullName>
    </submittedName>
</protein>
<comment type="caution">
    <text evidence="1">The sequence shown here is derived from an EMBL/GenBank/DDBJ whole genome shotgun (WGS) entry which is preliminary data.</text>
</comment>
<accession>A0A8S1IUJ6</accession>
<evidence type="ECO:0000313" key="2">
    <source>
        <dbReference type="Proteomes" id="UP000708148"/>
    </source>
</evidence>
<proteinExistence type="predicted"/>
<sequence>MESNTIDVNSNSKRRTPAWGLQFARNAAKGAQELKEQRVPCEAGEGGWRLQFVDFFWGFLTPIVVPFRTDEYGEGPGCQRGGIARSRMKTSKIKGECWRGRGEINGVARSRARKGDRGYPLELDSVAASLLFLKGLGLGCWHKQ</sequence>